<proteinExistence type="predicted"/>
<dbReference type="Proteomes" id="UP000002489">
    <property type="component" value="Unassembled WGS sequence"/>
</dbReference>
<dbReference type="SUPFAM" id="SSF81383">
    <property type="entry name" value="F-box domain"/>
    <property type="match status" value="1"/>
</dbReference>
<evidence type="ECO:0000313" key="1">
    <source>
        <dbReference type="EnsemblFungi" id="FOXG_08951P0"/>
    </source>
</evidence>
<reference evidence="1" key="2">
    <citation type="submission" date="2025-08" db="UniProtKB">
        <authorList>
            <consortium name="EnsemblFungi"/>
        </authorList>
    </citation>
    <scope>IDENTIFICATION</scope>
    <source>
        <strain evidence="1">4287 / CBS 123668 / FGSC 9935 / NRRL 34936</strain>
    </source>
</reference>
<reference evidence="2" key="1">
    <citation type="journal article" date="2012" name="Mol. Plant Microbe Interact.">
        <title>A highly conserved effector in Fusarium oxysporum is required for full virulence on Arabidopsis.</title>
        <authorList>
            <person name="Thatcher L.F."/>
            <person name="Gardiner D.M."/>
            <person name="Kazan K."/>
            <person name="Manners J."/>
        </authorList>
    </citation>
    <scope>NUCLEOTIDE SEQUENCE [LARGE SCALE GENOMIC DNA]</scope>
    <source>
        <strain evidence="2">Fo5176</strain>
    </source>
</reference>
<dbReference type="AlphaFoldDB" id="A0A0D2XY80"/>
<dbReference type="InterPro" id="IPR001810">
    <property type="entry name" value="F-box_dom"/>
</dbReference>
<protein>
    <submittedName>
        <fullName evidence="1">Uncharacterized protein</fullName>
    </submittedName>
</protein>
<organism evidence="1 2">
    <name type="scientific">Fusarium oxysporum (strain Fo5176)</name>
    <name type="common">Fusarium vascular wilt</name>
    <dbReference type="NCBI Taxonomy" id="660025"/>
    <lineage>
        <taxon>Eukaryota</taxon>
        <taxon>Fungi</taxon>
        <taxon>Dikarya</taxon>
        <taxon>Ascomycota</taxon>
        <taxon>Pezizomycotina</taxon>
        <taxon>Sordariomycetes</taxon>
        <taxon>Hypocreomycetidae</taxon>
        <taxon>Hypocreales</taxon>
        <taxon>Nectriaceae</taxon>
        <taxon>Fusarium</taxon>
        <taxon>Fusarium oxysporum species complex</taxon>
    </lineage>
</organism>
<dbReference type="EnsemblFungi" id="FOXG_08951T0">
    <property type="protein sequence ID" value="FOXG_08951P0"/>
    <property type="gene ID" value="FOXG_08951"/>
</dbReference>
<dbReference type="Pfam" id="PF00646">
    <property type="entry name" value="F-box"/>
    <property type="match status" value="1"/>
</dbReference>
<name>A0A0D2XY80_FUSOF</name>
<evidence type="ECO:0000313" key="2">
    <source>
        <dbReference type="Proteomes" id="UP000002489"/>
    </source>
</evidence>
<dbReference type="InterPro" id="IPR036047">
    <property type="entry name" value="F-box-like_dom_sf"/>
</dbReference>
<gene>
    <name evidence="1" type="primary">28950542</name>
</gene>
<dbReference type="CDD" id="cd09917">
    <property type="entry name" value="F-box_SF"/>
    <property type="match status" value="1"/>
</dbReference>
<dbReference type="VEuPathDB" id="FungiDB:FOXG_08951"/>
<accession>A0A0D2XY80</accession>
<dbReference type="PROSITE" id="PS50181">
    <property type="entry name" value="FBOX"/>
    <property type="match status" value="1"/>
</dbReference>
<sequence length="499" mass="58808">MFIDFPNEIQCQVIRLLDPIGLISLSQSSRHFRRLINPQKKNLVERLLQLELSNEHGGPTLIFRSRDSKLKPGWQDEAWESMRWACTDCLRLLSHKCFDNQSLLRLGYRKPLPNSDAARMITTWEHRLCWRSQHRLMRGSEEHRLEKSRRELYFFAVTKGVMCDVEGDTAEHLDNLNVSDLVGFERLFEKDFRDMDNDEQLELFDRIALLIENDDCGKKRYLRKCNECRFRKGFLSYTRCAGDRGSRNFPVVPSRRVSFATELDRHFPGFLSTLKSKEPPVENPSVSGYLYSMYMARCSKCERWQEIRSFRTEGLCTGWRHSICRETELLSQDYDKGCCNRCLVDTRGRGKLAESLKTWFVTLLNKRVTGLSSQLYHQFNSHLFARVCRLPQIEAGEWRVLVEQTLSFNPGNNLSLLREDLDLIHTRRRQWKDLVDKAKEIDAENSHHRFLDGVYDEWVRQSDAIESKWRWLLGFREEIEDNAELLVDWALDRDGAAFM</sequence>